<evidence type="ECO:0000256" key="9">
    <source>
        <dbReference type="ARBA" id="ARBA00029920"/>
    </source>
</evidence>
<proteinExistence type="predicted"/>
<evidence type="ECO:0000256" key="8">
    <source>
        <dbReference type="ARBA" id="ARBA00023288"/>
    </source>
</evidence>
<keyword evidence="8" id="KW-0449">Lipoprotein</keyword>
<comment type="caution">
    <text evidence="14">The sequence shown here is derived from an EMBL/GenBank/DDBJ whole genome shotgun (WGS) entry which is preliminary data.</text>
</comment>
<feature type="signal peptide" evidence="12">
    <location>
        <begin position="1"/>
        <end position="24"/>
    </location>
</feature>
<dbReference type="EMBL" id="WBMY01008538">
    <property type="protein sequence ID" value="NXB75457.1"/>
    <property type="molecule type" value="Genomic_DNA"/>
</dbReference>
<organism evidence="14 15">
    <name type="scientific">Donacobius atricapilla</name>
    <dbReference type="NCBI Taxonomy" id="237420"/>
    <lineage>
        <taxon>Eukaryota</taxon>
        <taxon>Metazoa</taxon>
        <taxon>Chordata</taxon>
        <taxon>Craniata</taxon>
        <taxon>Vertebrata</taxon>
        <taxon>Euteleostomi</taxon>
        <taxon>Archelosauria</taxon>
        <taxon>Archosauria</taxon>
        <taxon>Dinosauria</taxon>
        <taxon>Saurischia</taxon>
        <taxon>Theropoda</taxon>
        <taxon>Coelurosauria</taxon>
        <taxon>Aves</taxon>
        <taxon>Neognathae</taxon>
        <taxon>Neoaves</taxon>
        <taxon>Telluraves</taxon>
        <taxon>Australaves</taxon>
        <taxon>Passeriformes</taxon>
        <taxon>Mimidae</taxon>
        <taxon>Donacobius</taxon>
    </lineage>
</organism>
<keyword evidence="4 12" id="KW-0732">Signal</keyword>
<dbReference type="GO" id="GO:0030154">
    <property type="term" value="P:cell differentiation"/>
    <property type="evidence" value="ECO:0007669"/>
    <property type="project" value="UniProtKB-ARBA"/>
</dbReference>
<keyword evidence="6" id="KW-1015">Disulfide bond</keyword>
<evidence type="ECO:0000256" key="4">
    <source>
        <dbReference type="ARBA" id="ARBA00022729"/>
    </source>
</evidence>
<feature type="non-terminal residue" evidence="14">
    <location>
        <position position="117"/>
    </location>
</feature>
<protein>
    <recommendedName>
        <fullName evidence="10">MAC-inhibitory protein</fullName>
    </recommendedName>
    <alternativeName>
        <fullName evidence="11">Membrane attack complex inhibition factor</fullName>
    </alternativeName>
    <alternativeName>
        <fullName evidence="9">Protectin</fullName>
    </alternativeName>
</protein>
<comment type="subunit">
    <text evidence="2">Interacts with T-cell surface antigen CD2.</text>
</comment>
<sequence>MTKVNCILLAACVVLIAFCGSGYTLRCYHCENSPTLCRTNSTCLPTEDTCLKLEFGKLRTYSCWKMAQCNSNAIADAFLLDNFKYYCCQRDLCNESAITGVNKAAFGIASVMAVLWM</sequence>
<feature type="chain" id="PRO_5032954917" description="MAC-inhibitory protein" evidence="12">
    <location>
        <begin position="25"/>
        <end position="117"/>
    </location>
</feature>
<feature type="domain" description="UPAR/Ly6" evidence="13">
    <location>
        <begin position="25"/>
        <end position="107"/>
    </location>
</feature>
<dbReference type="AlphaFoldDB" id="A0A851J9H7"/>
<evidence type="ECO:0000256" key="6">
    <source>
        <dbReference type="ARBA" id="ARBA00023157"/>
    </source>
</evidence>
<evidence type="ECO:0000256" key="1">
    <source>
        <dbReference type="ARBA" id="ARBA00004589"/>
    </source>
</evidence>
<dbReference type="Pfam" id="PF25152">
    <property type="entry name" value="CD59"/>
    <property type="match status" value="1"/>
</dbReference>
<dbReference type="SUPFAM" id="SSF57302">
    <property type="entry name" value="Snake toxin-like"/>
    <property type="match status" value="1"/>
</dbReference>
<evidence type="ECO:0000256" key="7">
    <source>
        <dbReference type="ARBA" id="ARBA00023180"/>
    </source>
</evidence>
<feature type="non-terminal residue" evidence="14">
    <location>
        <position position="1"/>
    </location>
</feature>
<accession>A0A851J9H7</accession>
<dbReference type="PANTHER" id="PTHR10036">
    <property type="entry name" value="CD59 GLYCOPROTEIN"/>
    <property type="match status" value="1"/>
</dbReference>
<evidence type="ECO:0000256" key="3">
    <source>
        <dbReference type="ARBA" id="ARBA00022622"/>
    </source>
</evidence>
<evidence type="ECO:0000313" key="14">
    <source>
        <dbReference type="EMBL" id="NXB75457.1"/>
    </source>
</evidence>
<comment type="subcellular location">
    <subcellularLocation>
        <location evidence="1">Membrane</location>
        <topology evidence="1">Lipid-anchor</topology>
        <topology evidence="1">GPI-anchor</topology>
    </subcellularLocation>
</comment>
<dbReference type="Proteomes" id="UP000660704">
    <property type="component" value="Unassembled WGS sequence"/>
</dbReference>
<dbReference type="Gene3D" id="2.10.60.10">
    <property type="entry name" value="CD59"/>
    <property type="match status" value="1"/>
</dbReference>
<evidence type="ECO:0000256" key="12">
    <source>
        <dbReference type="SAM" id="SignalP"/>
    </source>
</evidence>
<keyword evidence="15" id="KW-1185">Reference proteome</keyword>
<dbReference type="CDD" id="cd23554">
    <property type="entry name" value="TFP_LU_ECD_CD59"/>
    <property type="match status" value="1"/>
</dbReference>
<evidence type="ECO:0000259" key="13">
    <source>
        <dbReference type="SMART" id="SM00134"/>
    </source>
</evidence>
<keyword evidence="5" id="KW-0472">Membrane</keyword>
<evidence type="ECO:0000256" key="2">
    <source>
        <dbReference type="ARBA" id="ARBA00011481"/>
    </source>
</evidence>
<name>A0A851J9H7_9PASS</name>
<evidence type="ECO:0000256" key="5">
    <source>
        <dbReference type="ARBA" id="ARBA00023136"/>
    </source>
</evidence>
<dbReference type="InterPro" id="IPR016054">
    <property type="entry name" value="LY6_UPA_recep-like"/>
</dbReference>
<dbReference type="PANTHER" id="PTHR10036:SF24">
    <property type="entry name" value="CD59 GLYCOPROTEIN"/>
    <property type="match status" value="1"/>
</dbReference>
<dbReference type="GO" id="GO:0098552">
    <property type="term" value="C:side of membrane"/>
    <property type="evidence" value="ECO:0007669"/>
    <property type="project" value="UniProtKB-KW"/>
</dbReference>
<dbReference type="SMART" id="SM00134">
    <property type="entry name" value="LU"/>
    <property type="match status" value="1"/>
</dbReference>
<keyword evidence="3" id="KW-0336">GPI-anchor</keyword>
<keyword evidence="7" id="KW-0325">Glycoprotein</keyword>
<gene>
    <name evidence="14" type="primary">Cd59</name>
    <name evidence="14" type="ORF">DONATR_R09845</name>
</gene>
<evidence type="ECO:0000256" key="10">
    <source>
        <dbReference type="ARBA" id="ARBA00031590"/>
    </source>
</evidence>
<dbReference type="InterPro" id="IPR045860">
    <property type="entry name" value="Snake_toxin-like_sf"/>
</dbReference>
<evidence type="ECO:0000313" key="15">
    <source>
        <dbReference type="Proteomes" id="UP000660704"/>
    </source>
</evidence>
<evidence type="ECO:0000256" key="11">
    <source>
        <dbReference type="ARBA" id="ARBA00031867"/>
    </source>
</evidence>
<reference evidence="14" key="1">
    <citation type="submission" date="2019-09" db="EMBL/GenBank/DDBJ databases">
        <title>Bird 10,000 Genomes (B10K) Project - Family phase.</title>
        <authorList>
            <person name="Zhang G."/>
        </authorList>
    </citation>
    <scope>NUCLEOTIDE SEQUENCE</scope>
    <source>
        <strain evidence="14">B10K-DU-001-63</strain>
        <tissue evidence="14">Muscle</tissue>
    </source>
</reference>
<dbReference type="InterPro" id="IPR056949">
    <property type="entry name" value="CD59"/>
</dbReference>